<sequence length="640" mass="68482">MTQPRLLGGRYELGAVIGRGGMAEVFRARDLRLDRTVAIKTLRTDLARDATFQARFRREAQSAASLNHPSIIAVYDTGEDDFDGQPVPYIVMELVEGHTLRELIRPENGAERRLRPERALEIVDGILRALDYSHRGGIIHRDIKPANVMLTRDHEVKVMDFGIARAMSDSAATMTATAQVIGTAQYLSPEQARGERVDARSDLYSTGCVLYELLTARPPFQGDSPVAIAYQHVREEPIPPSQLDPEIPQWADRIVLKAMTKDPAHRYQSASEFRADIQRAMQGVQVASQSTSTMVVPPMAGTQVMGQVPGNPTRVQQPVGPATYAGQGGYDDLPPVRYDEPTQGGGRRRAVASNDDEPGKKAQKAALWVLLGVVVVGVFAGLAMLLTSGGGDDEEPAAELVAIERVEGMSRDEAIKILQGQGFTVDPREQASDSVPKGKVIGTDPEGGQEVDKGSAVTLLVSTGKEKVTVPGDLVGKPFGEVQQILQKAGFLVQSREQNSDSAEPGTVLKVQPGSGSSVNKGATINVTVAKAVDKKIVPDLIGADEVTAKARLKDAGFNKFQFTTVPAEGGAVPGTVFKTNPVAGTEATVNTTIVVYIAAQPETPPEQTQPPTDPNQPDPGQPDPGLPPGQEDDTDPVEP</sequence>
<dbReference type="Pfam" id="PF03793">
    <property type="entry name" value="PASTA"/>
    <property type="match status" value="3"/>
</dbReference>
<keyword evidence="6 15" id="KW-0418">Kinase</keyword>
<evidence type="ECO:0000256" key="1">
    <source>
        <dbReference type="ARBA" id="ARBA00012513"/>
    </source>
</evidence>
<dbReference type="InterPro" id="IPR017441">
    <property type="entry name" value="Protein_kinase_ATP_BS"/>
</dbReference>
<dbReference type="PROSITE" id="PS00108">
    <property type="entry name" value="PROTEIN_KINASE_ST"/>
    <property type="match status" value="1"/>
</dbReference>
<feature type="transmembrane region" description="Helical" evidence="12">
    <location>
        <begin position="365"/>
        <end position="386"/>
    </location>
</feature>
<keyword evidence="2" id="KW-0723">Serine/threonine-protein kinase</keyword>
<dbReference type="SMART" id="SM00220">
    <property type="entry name" value="S_TKc"/>
    <property type="match status" value="1"/>
</dbReference>
<feature type="region of interest" description="Disordered" evidence="11">
    <location>
        <begin position="598"/>
        <end position="640"/>
    </location>
</feature>
<dbReference type="PROSITE" id="PS50011">
    <property type="entry name" value="PROTEIN_KINASE_DOM"/>
    <property type="match status" value="1"/>
</dbReference>
<dbReference type="NCBIfam" id="NF033483">
    <property type="entry name" value="PknB_PASTA_kin"/>
    <property type="match status" value="1"/>
</dbReference>
<feature type="domain" description="Protein kinase" evidence="13">
    <location>
        <begin position="11"/>
        <end position="281"/>
    </location>
</feature>
<evidence type="ECO:0000313" key="15">
    <source>
        <dbReference type="EMBL" id="GAA0940812.1"/>
    </source>
</evidence>
<feature type="region of interest" description="Disordered" evidence="11">
    <location>
        <begin position="322"/>
        <end position="358"/>
    </location>
</feature>
<dbReference type="SMART" id="SM00740">
    <property type="entry name" value="PASTA"/>
    <property type="match status" value="3"/>
</dbReference>
<gene>
    <name evidence="15" type="primary">pknB_1</name>
    <name evidence="15" type="ORF">GCM10009550_10550</name>
</gene>
<feature type="region of interest" description="Disordered" evidence="11">
    <location>
        <begin position="496"/>
        <end position="517"/>
    </location>
</feature>
<feature type="domain" description="PASTA" evidence="14">
    <location>
        <begin position="464"/>
        <end position="531"/>
    </location>
</feature>
<reference evidence="15 16" key="1">
    <citation type="journal article" date="2019" name="Int. J. Syst. Evol. Microbiol.">
        <title>The Global Catalogue of Microorganisms (GCM) 10K type strain sequencing project: providing services to taxonomists for standard genome sequencing and annotation.</title>
        <authorList>
            <consortium name="The Broad Institute Genomics Platform"/>
            <consortium name="The Broad Institute Genome Sequencing Center for Infectious Disease"/>
            <person name="Wu L."/>
            <person name="Ma J."/>
        </authorList>
    </citation>
    <scope>NUCLEOTIDE SEQUENCE [LARGE SCALE GENOMIC DNA]</scope>
    <source>
        <strain evidence="15 16">JCM 10696</strain>
    </source>
</reference>
<evidence type="ECO:0000313" key="16">
    <source>
        <dbReference type="Proteomes" id="UP001500665"/>
    </source>
</evidence>
<keyword evidence="12" id="KW-1133">Transmembrane helix</keyword>
<dbReference type="EC" id="2.7.11.1" evidence="1"/>
<dbReference type="Gene3D" id="3.30.200.20">
    <property type="entry name" value="Phosphorylase Kinase, domain 1"/>
    <property type="match status" value="1"/>
</dbReference>
<accession>A0ABN1QCN3</accession>
<evidence type="ECO:0000259" key="13">
    <source>
        <dbReference type="PROSITE" id="PS50011"/>
    </source>
</evidence>
<dbReference type="Pfam" id="PF00069">
    <property type="entry name" value="Pkinase"/>
    <property type="match status" value="1"/>
</dbReference>
<evidence type="ECO:0000256" key="7">
    <source>
        <dbReference type="ARBA" id="ARBA00022840"/>
    </source>
</evidence>
<organism evidence="15 16">
    <name type="scientific">Actinocorallia libanotica</name>
    <dbReference type="NCBI Taxonomy" id="46162"/>
    <lineage>
        <taxon>Bacteria</taxon>
        <taxon>Bacillati</taxon>
        <taxon>Actinomycetota</taxon>
        <taxon>Actinomycetes</taxon>
        <taxon>Streptosporangiales</taxon>
        <taxon>Thermomonosporaceae</taxon>
        <taxon>Actinocorallia</taxon>
    </lineage>
</organism>
<dbReference type="SUPFAM" id="SSF56112">
    <property type="entry name" value="Protein kinase-like (PK-like)"/>
    <property type="match status" value="1"/>
</dbReference>
<keyword evidence="12" id="KW-0812">Transmembrane</keyword>
<dbReference type="Gene3D" id="3.30.10.20">
    <property type="match status" value="3"/>
</dbReference>
<comment type="catalytic activity">
    <reaction evidence="9">
        <text>L-seryl-[protein] + ATP = O-phospho-L-seryl-[protein] + ADP + H(+)</text>
        <dbReference type="Rhea" id="RHEA:17989"/>
        <dbReference type="Rhea" id="RHEA-COMP:9863"/>
        <dbReference type="Rhea" id="RHEA-COMP:11604"/>
        <dbReference type="ChEBI" id="CHEBI:15378"/>
        <dbReference type="ChEBI" id="CHEBI:29999"/>
        <dbReference type="ChEBI" id="CHEBI:30616"/>
        <dbReference type="ChEBI" id="CHEBI:83421"/>
        <dbReference type="ChEBI" id="CHEBI:456216"/>
        <dbReference type="EC" id="2.7.11.1"/>
    </reaction>
</comment>
<proteinExistence type="predicted"/>
<keyword evidence="7 10" id="KW-0067">ATP-binding</keyword>
<protein>
    <recommendedName>
        <fullName evidence="1">non-specific serine/threonine protein kinase</fullName>
        <ecNumber evidence="1">2.7.11.1</ecNumber>
    </recommendedName>
</protein>
<evidence type="ECO:0000259" key="14">
    <source>
        <dbReference type="PROSITE" id="PS51178"/>
    </source>
</evidence>
<feature type="compositionally biased region" description="Pro residues" evidence="11">
    <location>
        <begin position="603"/>
        <end position="628"/>
    </location>
</feature>
<evidence type="ECO:0000256" key="3">
    <source>
        <dbReference type="ARBA" id="ARBA00022679"/>
    </source>
</evidence>
<dbReference type="InterPro" id="IPR008271">
    <property type="entry name" value="Ser/Thr_kinase_AS"/>
</dbReference>
<dbReference type="RefSeq" id="WP_344237255.1">
    <property type="nucleotide sequence ID" value="NZ_BAAAHH010000002.1"/>
</dbReference>
<evidence type="ECO:0000256" key="8">
    <source>
        <dbReference type="ARBA" id="ARBA00047899"/>
    </source>
</evidence>
<evidence type="ECO:0000256" key="12">
    <source>
        <dbReference type="SAM" id="Phobius"/>
    </source>
</evidence>
<keyword evidence="3" id="KW-0808">Transferase</keyword>
<evidence type="ECO:0000256" key="4">
    <source>
        <dbReference type="ARBA" id="ARBA00022737"/>
    </source>
</evidence>
<dbReference type="GO" id="GO:0016301">
    <property type="term" value="F:kinase activity"/>
    <property type="evidence" value="ECO:0007669"/>
    <property type="project" value="UniProtKB-KW"/>
</dbReference>
<evidence type="ECO:0000256" key="9">
    <source>
        <dbReference type="ARBA" id="ARBA00048679"/>
    </source>
</evidence>
<dbReference type="EMBL" id="BAAAHH010000002">
    <property type="protein sequence ID" value="GAA0940812.1"/>
    <property type="molecule type" value="Genomic_DNA"/>
</dbReference>
<dbReference type="Gene3D" id="1.10.510.10">
    <property type="entry name" value="Transferase(Phosphotransferase) domain 1"/>
    <property type="match status" value="1"/>
</dbReference>
<dbReference type="PANTHER" id="PTHR43289:SF6">
    <property type="entry name" value="SERINE_THREONINE-PROTEIN KINASE NEKL-3"/>
    <property type="match status" value="1"/>
</dbReference>
<feature type="domain" description="PASTA" evidence="14">
    <location>
        <begin position="532"/>
        <end position="600"/>
    </location>
</feature>
<evidence type="ECO:0000256" key="11">
    <source>
        <dbReference type="SAM" id="MobiDB-lite"/>
    </source>
</evidence>
<dbReference type="CDD" id="cd14014">
    <property type="entry name" value="STKc_PknB_like"/>
    <property type="match status" value="1"/>
</dbReference>
<dbReference type="InterPro" id="IPR011009">
    <property type="entry name" value="Kinase-like_dom_sf"/>
</dbReference>
<feature type="compositionally biased region" description="Acidic residues" evidence="11">
    <location>
        <begin position="631"/>
        <end position="640"/>
    </location>
</feature>
<dbReference type="InterPro" id="IPR000719">
    <property type="entry name" value="Prot_kinase_dom"/>
</dbReference>
<comment type="caution">
    <text evidence="15">The sequence shown here is derived from an EMBL/GenBank/DDBJ whole genome shotgun (WGS) entry which is preliminary data.</text>
</comment>
<dbReference type="PROSITE" id="PS00107">
    <property type="entry name" value="PROTEIN_KINASE_ATP"/>
    <property type="match status" value="1"/>
</dbReference>
<name>A0ABN1QCN3_9ACTN</name>
<dbReference type="InterPro" id="IPR005543">
    <property type="entry name" value="PASTA_dom"/>
</dbReference>
<dbReference type="CDD" id="cd06577">
    <property type="entry name" value="PASTA_pknB"/>
    <property type="match status" value="3"/>
</dbReference>
<keyword evidence="5 10" id="KW-0547">Nucleotide-binding</keyword>
<feature type="binding site" evidence="10">
    <location>
        <position position="40"/>
    </location>
    <ligand>
        <name>ATP</name>
        <dbReference type="ChEBI" id="CHEBI:30616"/>
    </ligand>
</feature>
<keyword evidence="4" id="KW-0677">Repeat</keyword>
<comment type="catalytic activity">
    <reaction evidence="8">
        <text>L-threonyl-[protein] + ATP = O-phospho-L-threonyl-[protein] + ADP + H(+)</text>
        <dbReference type="Rhea" id="RHEA:46608"/>
        <dbReference type="Rhea" id="RHEA-COMP:11060"/>
        <dbReference type="Rhea" id="RHEA-COMP:11605"/>
        <dbReference type="ChEBI" id="CHEBI:15378"/>
        <dbReference type="ChEBI" id="CHEBI:30013"/>
        <dbReference type="ChEBI" id="CHEBI:30616"/>
        <dbReference type="ChEBI" id="CHEBI:61977"/>
        <dbReference type="ChEBI" id="CHEBI:456216"/>
        <dbReference type="EC" id="2.7.11.1"/>
    </reaction>
</comment>
<dbReference type="PANTHER" id="PTHR43289">
    <property type="entry name" value="MITOGEN-ACTIVATED PROTEIN KINASE KINASE KINASE 20-RELATED"/>
    <property type="match status" value="1"/>
</dbReference>
<evidence type="ECO:0000256" key="6">
    <source>
        <dbReference type="ARBA" id="ARBA00022777"/>
    </source>
</evidence>
<keyword evidence="12" id="KW-0472">Membrane</keyword>
<evidence type="ECO:0000256" key="10">
    <source>
        <dbReference type="PROSITE-ProRule" id="PRU10141"/>
    </source>
</evidence>
<dbReference type="PROSITE" id="PS51178">
    <property type="entry name" value="PASTA"/>
    <property type="match status" value="3"/>
</dbReference>
<feature type="domain" description="PASTA" evidence="14">
    <location>
        <begin position="397"/>
        <end position="463"/>
    </location>
</feature>
<evidence type="ECO:0000256" key="2">
    <source>
        <dbReference type="ARBA" id="ARBA00022527"/>
    </source>
</evidence>
<dbReference type="Proteomes" id="UP001500665">
    <property type="component" value="Unassembled WGS sequence"/>
</dbReference>
<evidence type="ECO:0000256" key="5">
    <source>
        <dbReference type="ARBA" id="ARBA00022741"/>
    </source>
</evidence>
<feature type="region of interest" description="Disordered" evidence="11">
    <location>
        <begin position="426"/>
        <end position="452"/>
    </location>
</feature>
<keyword evidence="16" id="KW-1185">Reference proteome</keyword>